<dbReference type="KEGG" id="scm:SCHCO_02691594"/>
<dbReference type="EMBL" id="GL377310">
    <property type="protein sequence ID" value="EFI94223.1"/>
    <property type="molecule type" value="Genomic_DNA"/>
</dbReference>
<evidence type="ECO:0000313" key="2">
    <source>
        <dbReference type="EMBL" id="EFI94223.1"/>
    </source>
</evidence>
<organism evidence="3">
    <name type="scientific">Schizophyllum commune (strain H4-8 / FGSC 9210)</name>
    <name type="common">Split gill fungus</name>
    <dbReference type="NCBI Taxonomy" id="578458"/>
    <lineage>
        <taxon>Eukaryota</taxon>
        <taxon>Fungi</taxon>
        <taxon>Dikarya</taxon>
        <taxon>Basidiomycota</taxon>
        <taxon>Agaricomycotina</taxon>
        <taxon>Agaricomycetes</taxon>
        <taxon>Agaricomycetidae</taxon>
        <taxon>Agaricales</taxon>
        <taxon>Schizophyllaceae</taxon>
        <taxon>Schizophyllum</taxon>
    </lineage>
</organism>
<name>D8QES9_SCHCM</name>
<feature type="compositionally biased region" description="Basic residues" evidence="1">
    <location>
        <begin position="1207"/>
        <end position="1217"/>
    </location>
</feature>
<dbReference type="HOGENOM" id="CLU_004591_2_0_1"/>
<dbReference type="VEuPathDB" id="FungiDB:SCHCODRAFT_02691594"/>
<dbReference type="InParanoid" id="D8QES9"/>
<reference evidence="2 3" key="1">
    <citation type="journal article" date="2010" name="Nat. Biotechnol.">
        <title>Genome sequence of the model mushroom Schizophyllum commune.</title>
        <authorList>
            <person name="Ohm R.A."/>
            <person name="de Jong J.F."/>
            <person name="Lugones L.G."/>
            <person name="Aerts A."/>
            <person name="Kothe E."/>
            <person name="Stajich J.E."/>
            <person name="de Vries R.P."/>
            <person name="Record E."/>
            <person name="Levasseur A."/>
            <person name="Baker S.E."/>
            <person name="Bartholomew K.A."/>
            <person name="Coutinho P.M."/>
            <person name="Erdmann S."/>
            <person name="Fowler T.J."/>
            <person name="Gathman A.C."/>
            <person name="Lombard V."/>
            <person name="Henrissat B."/>
            <person name="Knabe N."/>
            <person name="Kuees U."/>
            <person name="Lilly W.W."/>
            <person name="Lindquist E."/>
            <person name="Lucas S."/>
            <person name="Magnuson J.K."/>
            <person name="Piumi F."/>
            <person name="Raudaskoski M."/>
            <person name="Salamov A."/>
            <person name="Schmutz J."/>
            <person name="Schwarze F.W.M.R."/>
            <person name="vanKuyk P.A."/>
            <person name="Horton J.S."/>
            <person name="Grigoriev I.V."/>
            <person name="Woesten H.A.B."/>
        </authorList>
    </citation>
    <scope>NUCLEOTIDE SEQUENCE [LARGE SCALE GENOMIC DNA]</scope>
    <source>
        <strain evidence="3">H4-8 / FGSC 9210</strain>
    </source>
</reference>
<accession>D8QES9</accession>
<dbReference type="AlphaFoldDB" id="D8QES9"/>
<gene>
    <name evidence="2" type="ORF">SCHCODRAFT_237230</name>
</gene>
<evidence type="ECO:0000256" key="1">
    <source>
        <dbReference type="SAM" id="MobiDB-lite"/>
    </source>
</evidence>
<dbReference type="PANTHER" id="PTHR31912">
    <property type="entry name" value="IP13529P"/>
    <property type="match status" value="1"/>
</dbReference>
<dbReference type="OrthoDB" id="2506088at2759"/>
<keyword evidence="3" id="KW-1185">Reference proteome</keyword>
<evidence type="ECO:0000313" key="3">
    <source>
        <dbReference type="Proteomes" id="UP000007431"/>
    </source>
</evidence>
<dbReference type="STRING" id="578458.D8QES9"/>
<dbReference type="PANTHER" id="PTHR31912:SF34">
    <property type="entry name" value="NOTOCHORD-RELATED PROTEIN"/>
    <property type="match status" value="1"/>
</dbReference>
<dbReference type="eggNOG" id="ENOG502SJ45">
    <property type="taxonomic scope" value="Eukaryota"/>
</dbReference>
<feature type="region of interest" description="Disordered" evidence="1">
    <location>
        <begin position="1141"/>
        <end position="1217"/>
    </location>
</feature>
<dbReference type="RefSeq" id="XP_003029126.1">
    <property type="nucleotide sequence ID" value="XM_003029080.1"/>
</dbReference>
<sequence>MPRPKKKVLDPSFESISPEDVRCTICDQVAPTRSTLKLKSAGKHLETQFHISNVGIVDQRRKDEQERLARRAAIYAPRAMPNPAYNPPPVLPRPSMFDHVPFDAPDPSTLIPTDMQVDEPLDVEAERRRLQSLVDLLLDQAYHEEEYGAEDDGEEAVNPINLSGDDVDIDLDFDEVNEATDGVYNGRFKPYPNKISMLLDVIDNLPRMRLSSAHLRIIMWLLKECGVRNVPSYDRFRKTQRDLGALCGVETVPHKSMFGNKFFVNDVAQSIALDFANPHVAPLLHFYPEEVSGPISEVWQADRWKEYKAEDLTPMYSRENKRFFIEELCQLDDGTYVIPHDWVIRNGSLTARCTVVQPTPAGLWMISAEERIALATSFAYTYEEVVARIGKPPEWDSGCEKAPHTMPNPLRDLAPDCDIFVVMVPLWVDDVSGNRSKQYNKHINMYMANSNLPGRLLQQEFFVRFVSTSPHASSPEQFAAVRDQINATQSKPVRCYNAASGRECAIILRVPGLPADNPQQSEEASHIGGNGNYPCRKCELGGTQAFKETCDGYHAYHYAGIARDASNIRQELQRQLDVAMLGVANNVKQMQTATGTKDKVTQFWIEKLLAKAQEEKKKNSSRSAQDIAAELRIWLDQQPGDKMNPLLDIAGLDPSQDTPVEILHTVLLGVVKYAWYMMHTSWKEDERNLFVARLQSTDLGGLSIPSIRAGYMMQYRNNLIGKDFKTIMQTAPFHVHGISEATSKHADRFPMLKAIGELGALLWAHTIDDMDQFLGDIEILTANVLDSFDMVDCKKITTKIKLHLLPHLVQDIRRFGPAIRNSTEVFECFNAVFRQCSILSNHHAPSRDIAIKLSSFDRVKHLLSGGFWKENGSWVQASEAVQDVLMRQPIIQRHLGWVPAGQDRAGSVTAEGKKIPPCRWSKTHAGAASGTSNIPVHDPDSLWRMGKSAIARSGDPCHPGSWIFAEVETEPAQKSTVIGRVKEILLQSSDARAHPQASDAIILLEVFELGQNRHPDFNAPVLSRPVDSGRRLRLLRPEDLCFAFSAQHDCRTFECDTFAEVTEIQEHEKTDRKRKILLHNDDDHFVVNIYAIHNAVELRRAVDRELIKPIPLFSDRRAHHDTCAKQLHITQKSRREMLALRRRQKKTQLEEAEAQAQQEDDENDDEEEGSEDDSESDSEVEEDAEMDGDEEENELEEQRGVDEGTAHRRKRKRRRRG</sequence>
<dbReference type="Proteomes" id="UP000007431">
    <property type="component" value="Unassembled WGS sequence"/>
</dbReference>
<dbReference type="GeneID" id="9593876"/>
<feature type="compositionally biased region" description="Basic and acidic residues" evidence="1">
    <location>
        <begin position="1196"/>
        <end position="1206"/>
    </location>
</feature>
<feature type="compositionally biased region" description="Acidic residues" evidence="1">
    <location>
        <begin position="1150"/>
        <end position="1195"/>
    </location>
</feature>
<dbReference type="OMA" id="ELMPMYS"/>
<protein>
    <submittedName>
        <fullName evidence="2">Uncharacterized protein</fullName>
    </submittedName>
</protein>
<proteinExistence type="predicted"/>